<evidence type="ECO:0000313" key="1">
    <source>
        <dbReference type="EMBL" id="TGE36877.1"/>
    </source>
</evidence>
<protein>
    <submittedName>
        <fullName evidence="1">Uncharacterized protein</fullName>
    </submittedName>
</protein>
<evidence type="ECO:0000313" key="2">
    <source>
        <dbReference type="Proteomes" id="UP000298460"/>
    </source>
</evidence>
<sequence>MSRLESLQSRLQMYLDCEIAILEGAQSYQIGAKQLNRANLSHIRIMIEYLEKEIAQEESKIAGKGRNRTVGVIPRDF</sequence>
<gene>
    <name evidence="1" type="ORF">E4K67_17410</name>
</gene>
<accession>A0A4Z0R4E6</accession>
<proteinExistence type="predicted"/>
<dbReference type="OrthoDB" id="80936at2"/>
<comment type="caution">
    <text evidence="1">The sequence shown here is derived from an EMBL/GenBank/DDBJ whole genome shotgun (WGS) entry which is preliminary data.</text>
</comment>
<dbReference type="RefSeq" id="WP_135548947.1">
    <property type="nucleotide sequence ID" value="NZ_SPQQ01000006.1"/>
</dbReference>
<keyword evidence="2" id="KW-1185">Reference proteome</keyword>
<dbReference type="Proteomes" id="UP000298460">
    <property type="component" value="Unassembled WGS sequence"/>
</dbReference>
<reference evidence="1 2" key="1">
    <citation type="submission" date="2019-03" db="EMBL/GenBank/DDBJ databases">
        <title>Draft Genome Sequence of Desulfosporosinus fructosivorans Strain 63.6F, Isolated from Marine Sediment in the Baltic Sea.</title>
        <authorList>
            <person name="Hausmann B."/>
            <person name="Vandieken V."/>
            <person name="Pjevac P."/>
            <person name="Schreck K."/>
            <person name="Herbold C.W."/>
            <person name="Loy A."/>
        </authorList>
    </citation>
    <scope>NUCLEOTIDE SEQUENCE [LARGE SCALE GENOMIC DNA]</scope>
    <source>
        <strain evidence="1 2">63.6F</strain>
    </source>
</reference>
<dbReference type="AlphaFoldDB" id="A0A4Z0R4E6"/>
<dbReference type="EMBL" id="SPQQ01000006">
    <property type="protein sequence ID" value="TGE36877.1"/>
    <property type="molecule type" value="Genomic_DNA"/>
</dbReference>
<organism evidence="1 2">
    <name type="scientific">Desulfosporosinus fructosivorans</name>
    <dbReference type="NCBI Taxonomy" id="2018669"/>
    <lineage>
        <taxon>Bacteria</taxon>
        <taxon>Bacillati</taxon>
        <taxon>Bacillota</taxon>
        <taxon>Clostridia</taxon>
        <taxon>Eubacteriales</taxon>
        <taxon>Desulfitobacteriaceae</taxon>
        <taxon>Desulfosporosinus</taxon>
    </lineage>
</organism>
<dbReference type="InterPro" id="IPR046146">
    <property type="entry name" value="DUF6148"/>
</dbReference>
<dbReference type="Pfam" id="PF19645">
    <property type="entry name" value="DUF6148"/>
    <property type="match status" value="1"/>
</dbReference>
<name>A0A4Z0R4E6_9FIRM</name>